<name>A0A640KT17_LEITA</name>
<evidence type="ECO:0000256" key="1">
    <source>
        <dbReference type="SAM" id="MobiDB-lite"/>
    </source>
</evidence>
<keyword evidence="3" id="KW-1185">Reference proteome</keyword>
<accession>A0A640KT17</accession>
<dbReference type="AlphaFoldDB" id="A0A640KT17"/>
<comment type="caution">
    <text evidence="2">The sequence shown here is derived from an EMBL/GenBank/DDBJ whole genome shotgun (WGS) entry which is preliminary data.</text>
</comment>
<proteinExistence type="predicted"/>
<evidence type="ECO:0000313" key="3">
    <source>
        <dbReference type="Proteomes" id="UP000419144"/>
    </source>
</evidence>
<dbReference type="Proteomes" id="UP000419144">
    <property type="component" value="Unassembled WGS sequence"/>
</dbReference>
<organism evidence="2 3">
    <name type="scientific">Leishmania tarentolae</name>
    <name type="common">Sauroleishmania tarentolae</name>
    <dbReference type="NCBI Taxonomy" id="5689"/>
    <lineage>
        <taxon>Eukaryota</taxon>
        <taxon>Discoba</taxon>
        <taxon>Euglenozoa</taxon>
        <taxon>Kinetoplastea</taxon>
        <taxon>Metakinetoplastina</taxon>
        <taxon>Trypanosomatida</taxon>
        <taxon>Trypanosomatidae</taxon>
        <taxon>Leishmaniinae</taxon>
        <taxon>Leishmania</taxon>
        <taxon>lizard Leishmania</taxon>
    </lineage>
</organism>
<protein>
    <submittedName>
        <fullName evidence="2">Ubiquitin hydrolase, putative</fullName>
    </submittedName>
</protein>
<evidence type="ECO:0000313" key="2">
    <source>
        <dbReference type="EMBL" id="GET92756.1"/>
    </source>
</evidence>
<gene>
    <name evidence="2" type="ORF">LtaPh_3524400</name>
</gene>
<dbReference type="VEuPathDB" id="TriTrypDB:LtaPh_3524400"/>
<dbReference type="GO" id="GO:0016787">
    <property type="term" value="F:hydrolase activity"/>
    <property type="evidence" value="ECO:0007669"/>
    <property type="project" value="UniProtKB-KW"/>
</dbReference>
<reference evidence="2" key="1">
    <citation type="submission" date="2019-11" db="EMBL/GenBank/DDBJ databases">
        <title>Leishmania tarentolae CDS.</title>
        <authorList>
            <person name="Goto Y."/>
            <person name="Yamagishi J."/>
        </authorList>
    </citation>
    <scope>NUCLEOTIDE SEQUENCE [LARGE SCALE GENOMIC DNA]</scope>
    <source>
        <strain evidence="2">Parrot Tar II</strain>
    </source>
</reference>
<feature type="region of interest" description="Disordered" evidence="1">
    <location>
        <begin position="24"/>
        <end position="51"/>
    </location>
</feature>
<dbReference type="EMBL" id="BLBS01000056">
    <property type="protein sequence ID" value="GET92756.1"/>
    <property type="molecule type" value="Genomic_DNA"/>
</dbReference>
<sequence>MCYLNSMAQCLLCTPGLVRTLNIDHQRSTRQGERKRRSDAMRKPDHAQWCS</sequence>
<dbReference type="OrthoDB" id="265306at2759"/>
<keyword evidence="2" id="KW-0378">Hydrolase</keyword>